<evidence type="ECO:0000256" key="1">
    <source>
        <dbReference type="SAM" id="SignalP"/>
    </source>
</evidence>
<evidence type="ECO:0000313" key="2">
    <source>
        <dbReference type="EMBL" id="ABL65074.1"/>
    </source>
</evidence>
<proteinExistence type="predicted"/>
<name>A1BF97_CHLPD</name>
<dbReference type="EMBL" id="CP000492">
    <property type="protein sequence ID" value="ABL65074.1"/>
    <property type="molecule type" value="Genomic_DNA"/>
</dbReference>
<organism evidence="2 3">
    <name type="scientific">Chlorobium phaeobacteroides (strain DSM 266 / SMG 266 / 2430)</name>
    <dbReference type="NCBI Taxonomy" id="290317"/>
    <lineage>
        <taxon>Bacteria</taxon>
        <taxon>Pseudomonadati</taxon>
        <taxon>Chlorobiota</taxon>
        <taxon>Chlorobiia</taxon>
        <taxon>Chlorobiales</taxon>
        <taxon>Chlorobiaceae</taxon>
        <taxon>Chlorobium/Pelodictyon group</taxon>
        <taxon>Chlorobium</taxon>
    </lineage>
</organism>
<gene>
    <name evidence="2" type="ordered locus">Cpha266_1027</name>
</gene>
<dbReference type="RefSeq" id="WP_011744901.1">
    <property type="nucleotide sequence ID" value="NC_008639.1"/>
</dbReference>
<dbReference type="Proteomes" id="UP000008701">
    <property type="component" value="Chromosome"/>
</dbReference>
<reference evidence="2 3" key="1">
    <citation type="submission" date="2006-12" db="EMBL/GenBank/DDBJ databases">
        <title>Complete sequence of Chlorobium phaeobacteroides DSM 266.</title>
        <authorList>
            <consortium name="US DOE Joint Genome Institute"/>
            <person name="Copeland A."/>
            <person name="Lucas S."/>
            <person name="Lapidus A."/>
            <person name="Barry K."/>
            <person name="Detter J.C."/>
            <person name="Glavina del Rio T."/>
            <person name="Hammon N."/>
            <person name="Israni S."/>
            <person name="Pitluck S."/>
            <person name="Goltsman E."/>
            <person name="Schmutz J."/>
            <person name="Larimer F."/>
            <person name="Land M."/>
            <person name="Hauser L."/>
            <person name="Mikhailova N."/>
            <person name="Li T."/>
            <person name="Overmann J."/>
            <person name="Bryant D.A."/>
            <person name="Richardson P."/>
        </authorList>
    </citation>
    <scope>NUCLEOTIDE SEQUENCE [LARGE SCALE GENOMIC DNA]</scope>
    <source>
        <strain evidence="2 3">DSM 266</strain>
    </source>
</reference>
<dbReference type="HOGENOM" id="CLU_1632421_0_0_10"/>
<feature type="chain" id="PRO_5002632747" evidence="1">
    <location>
        <begin position="24"/>
        <end position="163"/>
    </location>
</feature>
<evidence type="ECO:0000313" key="3">
    <source>
        <dbReference type="Proteomes" id="UP000008701"/>
    </source>
</evidence>
<feature type="signal peptide" evidence="1">
    <location>
        <begin position="1"/>
        <end position="23"/>
    </location>
</feature>
<keyword evidence="1" id="KW-0732">Signal</keyword>
<accession>A1BF97</accession>
<dbReference type="AlphaFoldDB" id="A1BF97"/>
<keyword evidence="3" id="KW-1185">Reference proteome</keyword>
<dbReference type="OrthoDB" id="598902at2"/>
<sequence length="163" mass="15769" precursor="true">MKKTFATILVAAAVLGFGSTSFAGNGGNINHGTPLADDILVLLNDQSSTTTNTQNNPSITVGDISAAIASATAPAFLTQGDIAYAVASATQESSFPALEWVVTPLVAAGVGVGDANGSDGMTVGNINVSGAVGSGVGVNLGGAVFESINSATAIAINGSLGGN</sequence>
<dbReference type="KEGG" id="cph:Cpha266_1027"/>
<protein>
    <submittedName>
        <fullName evidence="2">Uncharacterized protein</fullName>
    </submittedName>
</protein>